<sequence length="848" mass="95085">MSAPLNSKNLPENPTADDILNVFLDYLTATGTVPYDHQEEAILELFAGNNVILNTPTGSGKSLVAQAMQFKSLCQGRRSYYTVPIKALANEKFLSLCHVFGPENVGMITGDATVNHDAPVICCTAEILANMALRDGARAPVDDVIMDEFHYYSDHSRGAAWQIPLLTLPRARFLLMSATLGDSSFFSKQLTTLTGAPTTLVQSEQRPVPLEFEYSTTQLQEKVAGLNEQGRSPVYLVHFTQNACADTARDLLSTNFCTKEEKQAIARALDDADFRSPYGRELSKILRHGVGIHHAGLLPKYRLLVEKLTARGLLKVVCGTDTLGVGVNVPIRTVMLTGLCKYDGRGTKILAVRDFRQIVGRAGRRGFDTTGYVVAQAPEHIIENLRLAAKAAANKKKSFEKRKPPEKGFVHWDEQTFAKLQTAPPEPLVSSFSVYHHTLLNVLSRTHEDGCAALKKIIDDSHEPPSKKKALKKHAFKLFRGLIGAKILHIIPPAKRTGPRKVVVDVSLPEDFSINHALSLYLLDAIPQLDKEAEDYALNVISLIESILENPDIVLRKQVDLLKSELMARLKDEGMEYDDRIEMLDQVEWPKPGADFIYTTFNAFKLRHPYLGSENVRPKTVAREMLENYQSFEDYVKTYKLERAEAVLLRHLGEVYKVLSQTVPDHAKTEHLHEAESFLELIVRHTDSSLLDEWQAMKNPEAAKVDKSDSIKNELSNFKAKIPYTKDKQAFTRHLRNHVLTLVTALSRYDTEAALSLILPQDSDGKPWSNERILVLLNTYHAARHQIRLDPEARNARHTHISDDGLEIHQTLIDPDDLNDWSLNLTIDLEKSNETRTPAIRLESIAAI</sequence>
<dbReference type="Proteomes" id="UP000600139">
    <property type="component" value="Unassembled WGS sequence"/>
</dbReference>
<dbReference type="SMART" id="SM00487">
    <property type="entry name" value="DEXDc"/>
    <property type="match status" value="1"/>
</dbReference>
<keyword evidence="8" id="KW-1185">Reference proteome</keyword>
<dbReference type="GO" id="GO:0003676">
    <property type="term" value="F:nucleic acid binding"/>
    <property type="evidence" value="ECO:0007669"/>
    <property type="project" value="InterPro"/>
</dbReference>
<reference evidence="7" key="1">
    <citation type="submission" date="2021-01" db="EMBL/GenBank/DDBJ databases">
        <title>Modified the classification status of verrucomicrobia.</title>
        <authorList>
            <person name="Feng X."/>
        </authorList>
    </citation>
    <scope>NUCLEOTIDE SEQUENCE</scope>
    <source>
        <strain evidence="7">JCM 18052</strain>
    </source>
</reference>
<dbReference type="InterPro" id="IPR027417">
    <property type="entry name" value="P-loop_NTPase"/>
</dbReference>
<dbReference type="SMART" id="SM00490">
    <property type="entry name" value="HELICc"/>
    <property type="match status" value="1"/>
</dbReference>
<dbReference type="PANTHER" id="PTHR12131">
    <property type="entry name" value="ATP-DEPENDENT RNA AND DNA HELICASE"/>
    <property type="match status" value="1"/>
</dbReference>
<dbReference type="GO" id="GO:0004386">
    <property type="term" value="F:helicase activity"/>
    <property type="evidence" value="ECO:0007669"/>
    <property type="project" value="UniProtKB-KW"/>
</dbReference>
<dbReference type="InterPro" id="IPR001650">
    <property type="entry name" value="Helicase_C-like"/>
</dbReference>
<dbReference type="PROSITE" id="PS51194">
    <property type="entry name" value="HELICASE_CTER"/>
    <property type="match status" value="1"/>
</dbReference>
<dbReference type="EMBL" id="JAENIK010000004">
    <property type="protein sequence ID" value="MBK1814841.1"/>
    <property type="molecule type" value="Genomic_DNA"/>
</dbReference>
<keyword evidence="1" id="KW-0547">Nucleotide-binding</keyword>
<dbReference type="AlphaFoldDB" id="A0A934R0W0"/>
<dbReference type="RefSeq" id="WP_200350025.1">
    <property type="nucleotide sequence ID" value="NZ_BAABHZ010000010.1"/>
</dbReference>
<evidence type="ECO:0000256" key="2">
    <source>
        <dbReference type="ARBA" id="ARBA00022801"/>
    </source>
</evidence>
<feature type="domain" description="Helicase C-terminal" evidence="6">
    <location>
        <begin position="218"/>
        <end position="400"/>
    </location>
</feature>
<dbReference type="InterPro" id="IPR011545">
    <property type="entry name" value="DEAD/DEAH_box_helicase_dom"/>
</dbReference>
<evidence type="ECO:0000256" key="4">
    <source>
        <dbReference type="ARBA" id="ARBA00022840"/>
    </source>
</evidence>
<protein>
    <submittedName>
        <fullName evidence="7">DUF3516 domain-containing protein</fullName>
    </submittedName>
</protein>
<keyword evidence="4" id="KW-0067">ATP-binding</keyword>
<dbReference type="InterPro" id="IPR050699">
    <property type="entry name" value="RNA-DNA_Helicase"/>
</dbReference>
<dbReference type="CDD" id="cd17921">
    <property type="entry name" value="DEXHc_Ski2"/>
    <property type="match status" value="1"/>
</dbReference>
<feature type="domain" description="Helicase ATP-binding" evidence="5">
    <location>
        <begin position="42"/>
        <end position="198"/>
    </location>
</feature>
<name>A0A934R0W0_9BACT</name>
<evidence type="ECO:0000259" key="6">
    <source>
        <dbReference type="PROSITE" id="PS51194"/>
    </source>
</evidence>
<dbReference type="InterPro" id="IPR014001">
    <property type="entry name" value="Helicase_ATP-bd"/>
</dbReference>
<dbReference type="GO" id="GO:0005524">
    <property type="term" value="F:ATP binding"/>
    <property type="evidence" value="ECO:0007669"/>
    <property type="project" value="UniProtKB-KW"/>
</dbReference>
<organism evidence="7 8">
    <name type="scientific">Luteolibacter yonseiensis</name>
    <dbReference type="NCBI Taxonomy" id="1144680"/>
    <lineage>
        <taxon>Bacteria</taxon>
        <taxon>Pseudomonadati</taxon>
        <taxon>Verrucomicrobiota</taxon>
        <taxon>Verrucomicrobiia</taxon>
        <taxon>Verrucomicrobiales</taxon>
        <taxon>Verrucomicrobiaceae</taxon>
        <taxon>Luteolibacter</taxon>
    </lineage>
</organism>
<evidence type="ECO:0000256" key="3">
    <source>
        <dbReference type="ARBA" id="ARBA00022806"/>
    </source>
</evidence>
<dbReference type="InterPro" id="IPR021904">
    <property type="entry name" value="DUF3516"/>
</dbReference>
<evidence type="ECO:0000313" key="8">
    <source>
        <dbReference type="Proteomes" id="UP000600139"/>
    </source>
</evidence>
<dbReference type="SUPFAM" id="SSF52540">
    <property type="entry name" value="P-loop containing nucleoside triphosphate hydrolases"/>
    <property type="match status" value="1"/>
</dbReference>
<evidence type="ECO:0000313" key="7">
    <source>
        <dbReference type="EMBL" id="MBK1814841.1"/>
    </source>
</evidence>
<dbReference type="Gene3D" id="3.40.50.300">
    <property type="entry name" value="P-loop containing nucleotide triphosphate hydrolases"/>
    <property type="match status" value="2"/>
</dbReference>
<comment type="caution">
    <text evidence="7">The sequence shown here is derived from an EMBL/GenBank/DDBJ whole genome shotgun (WGS) entry which is preliminary data.</text>
</comment>
<dbReference type="Pfam" id="PF12029">
    <property type="entry name" value="DUF3516"/>
    <property type="match status" value="1"/>
</dbReference>
<evidence type="ECO:0000259" key="5">
    <source>
        <dbReference type="PROSITE" id="PS51192"/>
    </source>
</evidence>
<keyword evidence="3" id="KW-0347">Helicase</keyword>
<proteinExistence type="predicted"/>
<dbReference type="GO" id="GO:0016787">
    <property type="term" value="F:hydrolase activity"/>
    <property type="evidence" value="ECO:0007669"/>
    <property type="project" value="UniProtKB-KW"/>
</dbReference>
<dbReference type="PROSITE" id="PS51192">
    <property type="entry name" value="HELICASE_ATP_BIND_1"/>
    <property type="match status" value="1"/>
</dbReference>
<dbReference type="Pfam" id="PF00270">
    <property type="entry name" value="DEAD"/>
    <property type="match status" value="1"/>
</dbReference>
<gene>
    <name evidence="7" type="ORF">JIN84_04395</name>
</gene>
<evidence type="ECO:0000256" key="1">
    <source>
        <dbReference type="ARBA" id="ARBA00022741"/>
    </source>
</evidence>
<accession>A0A934R0W0</accession>
<dbReference type="PANTHER" id="PTHR12131:SF1">
    <property type="entry name" value="ATP-DEPENDENT RNA HELICASE SUPV3L1, MITOCHONDRIAL-RELATED"/>
    <property type="match status" value="1"/>
</dbReference>
<keyword evidence="2" id="KW-0378">Hydrolase</keyword>